<dbReference type="KEGG" id="uvi:66062779"/>
<reference evidence="2" key="1">
    <citation type="submission" date="2020-03" db="EMBL/GenBank/DDBJ databases">
        <title>A mixture of massive structural variations and highly conserved coding sequences in Ustilaginoidea virens genome.</title>
        <authorList>
            <person name="Zhang K."/>
            <person name="Zhao Z."/>
            <person name="Zhang Z."/>
            <person name="Li Y."/>
            <person name="Hsiang T."/>
            <person name="Sun W."/>
        </authorList>
    </citation>
    <scope>NUCLEOTIDE SEQUENCE</scope>
    <source>
        <strain evidence="2">UV-8b</strain>
    </source>
</reference>
<feature type="compositionally biased region" description="Basic and acidic residues" evidence="1">
    <location>
        <begin position="8"/>
        <end position="17"/>
    </location>
</feature>
<accession>A0A8E5HM37</accession>
<organism evidence="2 3">
    <name type="scientific">Ustilaginoidea virens</name>
    <name type="common">Rice false smut fungus</name>
    <name type="synonym">Villosiclava virens</name>
    <dbReference type="NCBI Taxonomy" id="1159556"/>
    <lineage>
        <taxon>Eukaryota</taxon>
        <taxon>Fungi</taxon>
        <taxon>Dikarya</taxon>
        <taxon>Ascomycota</taxon>
        <taxon>Pezizomycotina</taxon>
        <taxon>Sordariomycetes</taxon>
        <taxon>Hypocreomycetidae</taxon>
        <taxon>Hypocreales</taxon>
        <taxon>Clavicipitaceae</taxon>
        <taxon>Ustilaginoidea</taxon>
    </lineage>
</organism>
<evidence type="ECO:0000313" key="2">
    <source>
        <dbReference type="EMBL" id="QUC17760.1"/>
    </source>
</evidence>
<gene>
    <name evidence="2" type="ORF">UV8b_02001</name>
</gene>
<sequence length="80" mass="8471">MGGRKRLRCFEGTKGEPKPVSVTAQHHAGCSERLNQSVNPCTTTPDSPPQVLNRNEVGAKTMRTIGRRGLQAAASGAARA</sequence>
<evidence type="ECO:0000256" key="1">
    <source>
        <dbReference type="SAM" id="MobiDB-lite"/>
    </source>
</evidence>
<dbReference type="Proteomes" id="UP000027002">
    <property type="component" value="Chromosome 2"/>
</dbReference>
<keyword evidence="3" id="KW-1185">Reference proteome</keyword>
<name>A0A8E5HM37_USTVR</name>
<protein>
    <submittedName>
        <fullName evidence="2">Uncharacterized protein</fullName>
    </submittedName>
</protein>
<evidence type="ECO:0000313" key="3">
    <source>
        <dbReference type="Proteomes" id="UP000027002"/>
    </source>
</evidence>
<proteinExistence type="predicted"/>
<dbReference type="EMBL" id="CP072754">
    <property type="protein sequence ID" value="QUC17760.1"/>
    <property type="molecule type" value="Genomic_DNA"/>
</dbReference>
<dbReference type="RefSeq" id="XP_042995433.1">
    <property type="nucleotide sequence ID" value="XM_043139499.1"/>
</dbReference>
<feature type="region of interest" description="Disordered" evidence="1">
    <location>
        <begin position="1"/>
        <end position="22"/>
    </location>
</feature>
<dbReference type="AlphaFoldDB" id="A0A8E5HM37"/>
<dbReference type="GeneID" id="66062779"/>